<dbReference type="Proteomes" id="UP000002168">
    <property type="component" value="Chromosome"/>
</dbReference>
<dbReference type="GO" id="GO:0008270">
    <property type="term" value="F:zinc ion binding"/>
    <property type="evidence" value="ECO:0007669"/>
    <property type="project" value="InterPro"/>
</dbReference>
<keyword evidence="6 13" id="KW-0686">Riboflavin biosynthesis</keyword>
<feature type="binding site" evidence="16">
    <location>
        <position position="92"/>
    </location>
    <ligand>
        <name>Zn(2+)</name>
        <dbReference type="ChEBI" id="CHEBI:29105"/>
        <note>catalytic</note>
    </ligand>
</feature>
<keyword evidence="19" id="KW-1185">Reference proteome</keyword>
<dbReference type="PANTHER" id="PTHR38011:SF7">
    <property type="entry name" value="2,5-DIAMINO-6-RIBOSYLAMINO-4(3H)-PYRIMIDINONE 5'-PHOSPHATE REDUCTASE"/>
    <property type="match status" value="1"/>
</dbReference>
<dbReference type="InterPro" id="IPR004794">
    <property type="entry name" value="Eubact_RibD"/>
</dbReference>
<comment type="similarity">
    <text evidence="4 13">In the N-terminal section; belongs to the cytidine and deoxycytidylate deaminase family.</text>
</comment>
<evidence type="ECO:0000256" key="13">
    <source>
        <dbReference type="PIRNR" id="PIRNR006769"/>
    </source>
</evidence>
<evidence type="ECO:0000256" key="2">
    <source>
        <dbReference type="ARBA" id="ARBA00004882"/>
    </source>
</evidence>
<feature type="binding site" evidence="16">
    <location>
        <position position="54"/>
    </location>
    <ligand>
        <name>Zn(2+)</name>
        <dbReference type="ChEBI" id="CHEBI:29105"/>
        <note>catalytic</note>
    </ligand>
</feature>
<keyword evidence="9 13" id="KW-0862">Zinc</keyword>
<dbReference type="GO" id="GO:0009231">
    <property type="term" value="P:riboflavin biosynthetic process"/>
    <property type="evidence" value="ECO:0007669"/>
    <property type="project" value="UniProtKB-UniPathway"/>
</dbReference>
<dbReference type="HOGENOM" id="CLU_036590_1_2_6"/>
<dbReference type="PROSITE" id="PS51747">
    <property type="entry name" value="CYT_DCMP_DEAMINASES_2"/>
    <property type="match status" value="1"/>
</dbReference>
<evidence type="ECO:0000256" key="9">
    <source>
        <dbReference type="ARBA" id="ARBA00022833"/>
    </source>
</evidence>
<evidence type="ECO:0000259" key="17">
    <source>
        <dbReference type="PROSITE" id="PS51747"/>
    </source>
</evidence>
<evidence type="ECO:0000256" key="16">
    <source>
        <dbReference type="PIRSR" id="PIRSR006769-3"/>
    </source>
</evidence>
<comment type="similarity">
    <text evidence="5 13">In the C-terminal section; belongs to the HTP reductase family.</text>
</comment>
<dbReference type="FunFam" id="3.40.140.10:FF:000025">
    <property type="entry name" value="Riboflavin biosynthesis protein RibD"/>
    <property type="match status" value="1"/>
</dbReference>
<dbReference type="UniPathway" id="UPA00275">
    <property type="reaction ID" value="UER00401"/>
</dbReference>
<dbReference type="InterPro" id="IPR016192">
    <property type="entry name" value="APOBEC/CMP_deaminase_Zn-bd"/>
</dbReference>
<evidence type="ECO:0000256" key="12">
    <source>
        <dbReference type="ARBA" id="ARBA00023268"/>
    </source>
</evidence>
<dbReference type="Gene3D" id="3.40.140.10">
    <property type="entry name" value="Cytidine Deaminase, domain 2"/>
    <property type="match status" value="1"/>
</dbReference>
<keyword evidence="7 13" id="KW-0479">Metal-binding</keyword>
<evidence type="ECO:0000256" key="6">
    <source>
        <dbReference type="ARBA" id="ARBA00022619"/>
    </source>
</evidence>
<comment type="catalytic activity">
    <reaction evidence="13">
        <text>5-amino-6-(5-phospho-D-ribitylamino)uracil + NADP(+) = 5-amino-6-(5-phospho-D-ribosylamino)uracil + NADPH + H(+)</text>
        <dbReference type="Rhea" id="RHEA:17845"/>
        <dbReference type="ChEBI" id="CHEBI:15378"/>
        <dbReference type="ChEBI" id="CHEBI:57783"/>
        <dbReference type="ChEBI" id="CHEBI:58349"/>
        <dbReference type="ChEBI" id="CHEBI:58421"/>
        <dbReference type="ChEBI" id="CHEBI:58453"/>
        <dbReference type="EC" id="1.1.1.193"/>
    </reaction>
</comment>
<feature type="binding site" evidence="15">
    <location>
        <begin position="312"/>
        <end position="318"/>
    </location>
    <ligand>
        <name>NADP(+)</name>
        <dbReference type="ChEBI" id="CHEBI:58349"/>
    </ligand>
</feature>
<keyword evidence="8 13" id="KW-0378">Hydrolase</keyword>
<dbReference type="EMBL" id="CP000961">
    <property type="protein sequence ID" value="ACA85674.1"/>
    <property type="molecule type" value="Genomic_DNA"/>
</dbReference>
<comment type="catalytic activity">
    <reaction evidence="13">
        <text>2,5-diamino-6-hydroxy-4-(5-phosphoribosylamino)-pyrimidine + H2O + H(+) = 5-amino-6-(5-phospho-D-ribosylamino)uracil + NH4(+)</text>
        <dbReference type="Rhea" id="RHEA:21868"/>
        <dbReference type="ChEBI" id="CHEBI:15377"/>
        <dbReference type="ChEBI" id="CHEBI:15378"/>
        <dbReference type="ChEBI" id="CHEBI:28938"/>
        <dbReference type="ChEBI" id="CHEBI:58453"/>
        <dbReference type="ChEBI" id="CHEBI:58614"/>
        <dbReference type="EC" id="3.5.4.26"/>
    </reaction>
</comment>
<dbReference type="InterPro" id="IPR024072">
    <property type="entry name" value="DHFR-like_dom_sf"/>
</dbReference>
<feature type="binding site" evidence="15">
    <location>
        <position position="162"/>
    </location>
    <ligand>
        <name>NADP(+)</name>
        <dbReference type="ChEBI" id="CHEBI:58349"/>
    </ligand>
</feature>
<dbReference type="CDD" id="cd01284">
    <property type="entry name" value="Riboflavin_deaminase-reductase"/>
    <property type="match status" value="1"/>
</dbReference>
<name>B1KJK1_SHEWM</name>
<evidence type="ECO:0000256" key="4">
    <source>
        <dbReference type="ARBA" id="ARBA00005259"/>
    </source>
</evidence>
<dbReference type="InterPro" id="IPR050765">
    <property type="entry name" value="Riboflavin_Biosynth_HTPR"/>
</dbReference>
<dbReference type="SUPFAM" id="SSF53927">
    <property type="entry name" value="Cytidine deaminase-like"/>
    <property type="match status" value="1"/>
</dbReference>
<dbReference type="NCBIfam" id="TIGR00227">
    <property type="entry name" value="ribD_Cterm"/>
    <property type="match status" value="1"/>
</dbReference>
<comment type="pathway">
    <text evidence="2 13">Cofactor biosynthesis; riboflavin biosynthesis; 5-amino-6-(D-ribitylamino)uracil from GTP: step 2/4.</text>
</comment>
<feature type="binding site" evidence="15">
    <location>
        <position position="241"/>
    </location>
    <ligand>
        <name>NADP(+)</name>
        <dbReference type="ChEBI" id="CHEBI:58349"/>
    </ligand>
</feature>
<evidence type="ECO:0000256" key="15">
    <source>
        <dbReference type="PIRSR" id="PIRSR006769-2"/>
    </source>
</evidence>
<dbReference type="InterPro" id="IPR011549">
    <property type="entry name" value="RibD_C"/>
</dbReference>
<evidence type="ECO:0000256" key="3">
    <source>
        <dbReference type="ARBA" id="ARBA00004910"/>
    </source>
</evidence>
<sequence>MNWSVEDIEMMSRAIKLARQGLYTTQPNPCVGCVVTKDGQILGEGFHIKAGGPHAEVHALAMANSDSNLGAKGATAYVTLEPCSHYGRTPPCAEALIHNKLARVVVAVEDPNPQVCGRGIAMLRDAGIQVDVGLLQDEAYKINPGFMKRMETGLPWVTVKLASSLDGKTALANGASKWITGPEARRDVQRLRARHCALVTGVETILADNPSLNVRHSELGSLADRHSESDLHQPLRVVLDSRARVTSDLALFAIESPILLVSCDDYPAIEQQSWPSHVKQVKLNCDESGRVDLNELFKYLGKQCNSVLIEAGATLAGSVIAKGHGDELVLYQALKMLGSSGRNLITLPEYTAMSQIPAIKLVDERKVGADTRLTLDIRS</sequence>
<dbReference type="InterPro" id="IPR002734">
    <property type="entry name" value="RibDG_C"/>
</dbReference>
<dbReference type="GO" id="GO:0008835">
    <property type="term" value="F:diaminohydroxyphosphoribosylaminopyrimidine deaminase activity"/>
    <property type="evidence" value="ECO:0007669"/>
    <property type="project" value="UniProtKB-EC"/>
</dbReference>
<feature type="binding site" evidence="15">
    <location>
        <position position="208"/>
    </location>
    <ligand>
        <name>NADP(+)</name>
        <dbReference type="ChEBI" id="CHEBI:58349"/>
    </ligand>
</feature>
<feature type="domain" description="CMP/dCMP-type deaminase" evidence="17">
    <location>
        <begin position="5"/>
        <end position="131"/>
    </location>
</feature>
<dbReference type="EC" id="1.1.1.193" evidence="13"/>
<evidence type="ECO:0000256" key="10">
    <source>
        <dbReference type="ARBA" id="ARBA00022857"/>
    </source>
</evidence>
<dbReference type="GO" id="GO:0050661">
    <property type="term" value="F:NADP binding"/>
    <property type="evidence" value="ECO:0007669"/>
    <property type="project" value="InterPro"/>
</dbReference>
<feature type="binding site" evidence="15">
    <location>
        <position position="176"/>
    </location>
    <ligand>
        <name>substrate</name>
    </ligand>
</feature>
<dbReference type="Pfam" id="PF01872">
    <property type="entry name" value="RibD_C"/>
    <property type="match status" value="1"/>
</dbReference>
<dbReference type="InterPro" id="IPR016193">
    <property type="entry name" value="Cytidine_deaminase-like"/>
</dbReference>
<dbReference type="AlphaFoldDB" id="B1KJK1"/>
<gene>
    <name evidence="18" type="ordered locus">Swoo_1382</name>
</gene>
<dbReference type="GO" id="GO:0008703">
    <property type="term" value="F:5-amino-6-(5-phosphoribosylamino)uracil reductase activity"/>
    <property type="evidence" value="ECO:0007669"/>
    <property type="project" value="UniProtKB-EC"/>
</dbReference>
<feature type="binding site" evidence="15">
    <location>
        <position position="212"/>
    </location>
    <ligand>
        <name>substrate</name>
    </ligand>
</feature>
<feature type="binding site" evidence="15">
    <location>
        <position position="192"/>
    </location>
    <ligand>
        <name>substrate</name>
    </ligand>
</feature>
<dbReference type="Gene3D" id="3.40.430.10">
    <property type="entry name" value="Dihydrofolate Reductase, subunit A"/>
    <property type="match status" value="1"/>
</dbReference>
<reference evidence="18 19" key="1">
    <citation type="submission" date="2008-02" db="EMBL/GenBank/DDBJ databases">
        <title>Complete sequence of Shewanella woodyi ATCC 51908.</title>
        <authorList>
            <consortium name="US DOE Joint Genome Institute"/>
            <person name="Copeland A."/>
            <person name="Lucas S."/>
            <person name="Lapidus A."/>
            <person name="Glavina del Rio T."/>
            <person name="Dalin E."/>
            <person name="Tice H."/>
            <person name="Bruce D."/>
            <person name="Goodwin L."/>
            <person name="Pitluck S."/>
            <person name="Sims D."/>
            <person name="Brettin T."/>
            <person name="Detter J.C."/>
            <person name="Han C."/>
            <person name="Kuske C.R."/>
            <person name="Schmutz J."/>
            <person name="Larimer F."/>
            <person name="Land M."/>
            <person name="Hauser L."/>
            <person name="Kyrpides N."/>
            <person name="Lykidis A."/>
            <person name="Zhao J.-S."/>
            <person name="Richardson P."/>
        </authorList>
    </citation>
    <scope>NUCLEOTIDE SEQUENCE [LARGE SCALE GENOMIC DNA]</scope>
    <source>
        <strain evidence="19">ATCC 51908 / MS32</strain>
    </source>
</reference>
<dbReference type="SUPFAM" id="SSF53597">
    <property type="entry name" value="Dihydrofolate reductase-like"/>
    <property type="match status" value="1"/>
</dbReference>
<feature type="binding site" evidence="15">
    <location>
        <position position="215"/>
    </location>
    <ligand>
        <name>substrate</name>
    </ligand>
</feature>
<dbReference type="eggNOG" id="COG1985">
    <property type="taxonomic scope" value="Bacteria"/>
</dbReference>
<evidence type="ECO:0000256" key="5">
    <source>
        <dbReference type="ARBA" id="ARBA00007417"/>
    </source>
</evidence>
<keyword evidence="11 13" id="KW-0560">Oxidoreductase</keyword>
<dbReference type="InterPro" id="IPR002125">
    <property type="entry name" value="CMP_dCMP_dom"/>
</dbReference>
<comment type="pathway">
    <text evidence="3 13">Cofactor biosynthesis; riboflavin biosynthesis; 5-amino-6-(D-ribitylamino)uracil from GTP: step 3/4.</text>
</comment>
<dbReference type="RefSeq" id="WP_012324020.1">
    <property type="nucleotide sequence ID" value="NC_010506.1"/>
</dbReference>
<evidence type="ECO:0000313" key="19">
    <source>
        <dbReference type="Proteomes" id="UP000002168"/>
    </source>
</evidence>
<feature type="active site" description="Proton donor" evidence="14">
    <location>
        <position position="56"/>
    </location>
</feature>
<comment type="function">
    <text evidence="1 13">Converts 2,5-diamino-6-(ribosylamino)-4(3h)-pyrimidinone 5'-phosphate into 5-amino-6-(ribosylamino)-2,4(1h,3h)-pyrimidinedione 5'-phosphate.</text>
</comment>
<evidence type="ECO:0000313" key="18">
    <source>
        <dbReference type="EMBL" id="ACA85674.1"/>
    </source>
</evidence>
<evidence type="ECO:0000256" key="14">
    <source>
        <dbReference type="PIRSR" id="PIRSR006769-1"/>
    </source>
</evidence>
<dbReference type="KEGG" id="swd:Swoo_1382"/>
<evidence type="ECO:0000256" key="7">
    <source>
        <dbReference type="ARBA" id="ARBA00022723"/>
    </source>
</evidence>
<protein>
    <recommendedName>
        <fullName evidence="13">Riboflavin biosynthesis protein RibD</fullName>
    </recommendedName>
    <domain>
        <recommendedName>
            <fullName evidence="13">Diaminohydroxyphosphoribosylaminopyrimidine deaminase</fullName>
            <shortName evidence="13">DRAP deaminase</shortName>
            <ecNumber evidence="13">3.5.4.26</ecNumber>
        </recommendedName>
        <alternativeName>
            <fullName evidence="13">Riboflavin-specific deaminase</fullName>
        </alternativeName>
    </domain>
    <domain>
        <recommendedName>
            <fullName evidence="13">5-amino-6-(5-phosphoribosylamino)uracil reductase</fullName>
            <ecNumber evidence="13">1.1.1.193</ecNumber>
        </recommendedName>
        <alternativeName>
            <fullName evidence="13">HTP reductase</fullName>
        </alternativeName>
    </domain>
</protein>
<organism evidence="18 19">
    <name type="scientific">Shewanella woodyi (strain ATCC 51908 / MS32)</name>
    <dbReference type="NCBI Taxonomy" id="392500"/>
    <lineage>
        <taxon>Bacteria</taxon>
        <taxon>Pseudomonadati</taxon>
        <taxon>Pseudomonadota</taxon>
        <taxon>Gammaproteobacteria</taxon>
        <taxon>Alteromonadales</taxon>
        <taxon>Shewanellaceae</taxon>
        <taxon>Shewanella</taxon>
    </lineage>
</organism>
<evidence type="ECO:0000256" key="1">
    <source>
        <dbReference type="ARBA" id="ARBA00002151"/>
    </source>
</evidence>
<dbReference type="STRING" id="392500.Swoo_1382"/>
<feature type="binding site" evidence="15">
    <location>
        <position position="204"/>
    </location>
    <ligand>
        <name>NADP(+)</name>
        <dbReference type="ChEBI" id="CHEBI:58349"/>
    </ligand>
</feature>
<dbReference type="EC" id="3.5.4.26" evidence="13"/>
<dbReference type="NCBIfam" id="TIGR00326">
    <property type="entry name" value="eubact_ribD"/>
    <property type="match status" value="1"/>
</dbReference>
<evidence type="ECO:0000256" key="11">
    <source>
        <dbReference type="ARBA" id="ARBA00023002"/>
    </source>
</evidence>
<dbReference type="PIRSF" id="PIRSF006769">
    <property type="entry name" value="RibD"/>
    <property type="match status" value="1"/>
</dbReference>
<accession>B1KJK1</accession>
<feature type="binding site" evidence="15">
    <location>
        <position position="310"/>
    </location>
    <ligand>
        <name>substrate</name>
    </ligand>
</feature>
<feature type="binding site" evidence="16">
    <location>
        <position position="83"/>
    </location>
    <ligand>
        <name>Zn(2+)</name>
        <dbReference type="ChEBI" id="CHEBI:29105"/>
        <note>catalytic</note>
    </ligand>
</feature>
<evidence type="ECO:0000256" key="8">
    <source>
        <dbReference type="ARBA" id="ARBA00022801"/>
    </source>
</evidence>
<dbReference type="Pfam" id="PF00383">
    <property type="entry name" value="dCMP_cyt_deam_1"/>
    <property type="match status" value="1"/>
</dbReference>
<dbReference type="eggNOG" id="COG0117">
    <property type="taxonomic scope" value="Bacteria"/>
</dbReference>
<dbReference type="PROSITE" id="PS00903">
    <property type="entry name" value="CYT_DCMP_DEAMINASES_1"/>
    <property type="match status" value="1"/>
</dbReference>
<comment type="cofactor">
    <cofactor evidence="13 16">
        <name>Zn(2+)</name>
        <dbReference type="ChEBI" id="CHEBI:29105"/>
    </cofactor>
    <text evidence="13 16">Binds 1 zinc ion.</text>
</comment>
<keyword evidence="12" id="KW-0511">Multifunctional enzyme</keyword>
<feature type="binding site" evidence="15">
    <location>
        <position position="178"/>
    </location>
    <ligand>
        <name>NADP(+)</name>
        <dbReference type="ChEBI" id="CHEBI:58349"/>
    </ligand>
</feature>
<dbReference type="PANTHER" id="PTHR38011">
    <property type="entry name" value="DIHYDROFOLATE REDUCTASE FAMILY PROTEIN (AFU_ORTHOLOGUE AFUA_8G06820)"/>
    <property type="match status" value="1"/>
</dbReference>
<keyword evidence="10 13" id="KW-0521">NADP</keyword>
<proteinExistence type="inferred from homology"/>